<evidence type="ECO:0000256" key="1">
    <source>
        <dbReference type="SAM" id="Phobius"/>
    </source>
</evidence>
<dbReference type="GO" id="GO:0004040">
    <property type="term" value="F:amidase activity"/>
    <property type="evidence" value="ECO:0007669"/>
    <property type="project" value="InterPro"/>
</dbReference>
<dbReference type="STRING" id="1267423.SAMN05216290_2600"/>
<keyword evidence="1" id="KW-0812">Transmembrane</keyword>
<keyword evidence="1" id="KW-0472">Membrane</keyword>
<feature type="transmembrane region" description="Helical" evidence="1">
    <location>
        <begin position="6"/>
        <end position="25"/>
    </location>
</feature>
<dbReference type="PANTHER" id="PTHR40572:SF1">
    <property type="entry name" value="PROTEIN BAX"/>
    <property type="match status" value="1"/>
</dbReference>
<gene>
    <name evidence="3" type="ORF">SAMN05216290_2600</name>
</gene>
<dbReference type="InterPro" id="IPR053195">
    <property type="entry name" value="Bax-like"/>
</dbReference>
<dbReference type="OrthoDB" id="9810444at2"/>
<dbReference type="Pfam" id="PF01832">
    <property type="entry name" value="Glucosaminidase"/>
    <property type="match status" value="1"/>
</dbReference>
<keyword evidence="1" id="KW-1133">Transmembrane helix</keyword>
<dbReference type="InterPro" id="IPR002901">
    <property type="entry name" value="MGlyc_endo_b_GlcNAc-like_dom"/>
</dbReference>
<evidence type="ECO:0000313" key="3">
    <source>
        <dbReference type="EMBL" id="SEW29888.1"/>
    </source>
</evidence>
<feature type="domain" description="Mannosyl-glycoprotein endo-beta-N-acetylglucosamidase-like" evidence="2">
    <location>
        <begin position="144"/>
        <end position="262"/>
    </location>
</feature>
<evidence type="ECO:0000259" key="2">
    <source>
        <dbReference type="Pfam" id="PF01832"/>
    </source>
</evidence>
<accession>A0A1I0QQT2</accession>
<dbReference type="Proteomes" id="UP000199437">
    <property type="component" value="Unassembled WGS sequence"/>
</dbReference>
<dbReference type="PANTHER" id="PTHR40572">
    <property type="entry name" value="PROTEIN BAX"/>
    <property type="match status" value="1"/>
</dbReference>
<protein>
    <submittedName>
        <fullName evidence="3">Bax protein</fullName>
    </submittedName>
</protein>
<keyword evidence="4" id="KW-1185">Reference proteome</keyword>
<dbReference type="EMBL" id="FOIR01000002">
    <property type="protein sequence ID" value="SEW29888.1"/>
    <property type="molecule type" value="Genomic_DNA"/>
</dbReference>
<name>A0A1I0QQT2_9BACT</name>
<dbReference type="GeneID" id="99987294"/>
<evidence type="ECO:0000313" key="4">
    <source>
        <dbReference type="Proteomes" id="UP000199437"/>
    </source>
</evidence>
<dbReference type="Gene3D" id="1.10.530.10">
    <property type="match status" value="1"/>
</dbReference>
<proteinExistence type="predicted"/>
<organism evidence="3 4">
    <name type="scientific">Roseivirga pacifica</name>
    <dbReference type="NCBI Taxonomy" id="1267423"/>
    <lineage>
        <taxon>Bacteria</taxon>
        <taxon>Pseudomonadati</taxon>
        <taxon>Bacteroidota</taxon>
        <taxon>Cytophagia</taxon>
        <taxon>Cytophagales</taxon>
        <taxon>Roseivirgaceae</taxon>
        <taxon>Roseivirga</taxon>
    </lineage>
</organism>
<reference evidence="4" key="1">
    <citation type="submission" date="2016-10" db="EMBL/GenBank/DDBJ databases">
        <authorList>
            <person name="Varghese N."/>
            <person name="Submissions S."/>
        </authorList>
    </citation>
    <scope>NUCLEOTIDE SEQUENCE [LARGE SCALE GENOMIC DNA]</scope>
    <source>
        <strain evidence="4">CGMCC 1.12402</strain>
    </source>
</reference>
<sequence>MRTERIVAISFLTLVFILGIVNYTTNLTPEHREIHTVDGLVQSKVVNPSSPDDILPITDKVKPILYTEVGFMEELPHDEIKEKFIDIMLPAILVAKYELSYQQEQVRYLSENHQWSNNDSLFIQTLFDTYDTSDLDDLHMRLETHPSSIVLAQAAIETGWGKSRFFREANNVFGIWSYDPNEPRIPAAVSREDYRAYLKKFETISASIKGYFMTIAKANAYSDFRAARMETKNVDELTAHLVNYSEMREEYVEQLNAMIRINKFKKYDKYTIDPLFINR</sequence>
<dbReference type="AlphaFoldDB" id="A0A1I0QQT2"/>
<dbReference type="RefSeq" id="WP_090258998.1">
    <property type="nucleotide sequence ID" value="NZ_FOIR01000002.1"/>
</dbReference>